<feature type="binding site" evidence="9">
    <location>
        <position position="350"/>
    </location>
    <ligand>
        <name>Zn(2+)</name>
        <dbReference type="ChEBI" id="CHEBI:29105"/>
        <label>2</label>
    </ligand>
</feature>
<evidence type="ECO:0000256" key="12">
    <source>
        <dbReference type="SAM" id="MobiDB-lite"/>
    </source>
</evidence>
<keyword evidence="7 9" id="KW-0460">Magnesium</keyword>
<evidence type="ECO:0000313" key="15">
    <source>
        <dbReference type="Proteomes" id="UP000664521"/>
    </source>
</evidence>
<dbReference type="OrthoDB" id="7392499at2759"/>
<keyword evidence="3" id="KW-0597">Phosphoprotein</keyword>
<dbReference type="FunFam" id="3.40.720.10:FF:000063">
    <property type="entry name" value="Alkaline phosphatase"/>
    <property type="match status" value="1"/>
</dbReference>
<evidence type="ECO:0000256" key="5">
    <source>
        <dbReference type="ARBA" id="ARBA00022801"/>
    </source>
</evidence>
<accession>A0A8H3EV63</accession>
<feature type="region of interest" description="Disordered" evidence="12">
    <location>
        <begin position="1"/>
        <end position="27"/>
    </location>
</feature>
<feature type="binding site" evidence="9">
    <location>
        <position position="393"/>
    </location>
    <ligand>
        <name>Zn(2+)</name>
        <dbReference type="ChEBI" id="CHEBI:29105"/>
        <label>2</label>
    </ligand>
</feature>
<protein>
    <recommendedName>
        <fullName evidence="2 11">Alkaline phosphatase</fullName>
        <ecNumber evidence="2 11">3.1.3.1</ecNumber>
    </recommendedName>
</protein>
<dbReference type="Gene3D" id="3.40.720.10">
    <property type="entry name" value="Alkaline Phosphatase, subunit A"/>
    <property type="match status" value="1"/>
</dbReference>
<dbReference type="InterPro" id="IPR001952">
    <property type="entry name" value="Alkaline_phosphatase"/>
</dbReference>
<evidence type="ECO:0000256" key="7">
    <source>
        <dbReference type="ARBA" id="ARBA00022842"/>
    </source>
</evidence>
<feature type="binding site" evidence="9">
    <location>
        <position position="394"/>
    </location>
    <ligand>
        <name>Zn(2+)</name>
        <dbReference type="ChEBI" id="CHEBI:29105"/>
        <label>2</label>
    </ligand>
</feature>
<keyword evidence="13" id="KW-1133">Transmembrane helix</keyword>
<evidence type="ECO:0000256" key="4">
    <source>
        <dbReference type="ARBA" id="ARBA00022723"/>
    </source>
</evidence>
<dbReference type="GO" id="GO:0004035">
    <property type="term" value="F:alkaline phosphatase activity"/>
    <property type="evidence" value="ECO:0007669"/>
    <property type="project" value="UniProtKB-EC"/>
</dbReference>
<dbReference type="Proteomes" id="UP000664521">
    <property type="component" value="Unassembled WGS sequence"/>
</dbReference>
<comment type="cofactor">
    <cofactor evidence="9">
        <name>Mg(2+)</name>
        <dbReference type="ChEBI" id="CHEBI:18420"/>
    </cofactor>
    <text evidence="9">Binds 1 Mg(2+) ion.</text>
</comment>
<evidence type="ECO:0000256" key="11">
    <source>
        <dbReference type="RuleBase" id="RU003947"/>
    </source>
</evidence>
<feature type="binding site" evidence="9">
    <location>
        <position position="517"/>
    </location>
    <ligand>
        <name>Zn(2+)</name>
        <dbReference type="ChEBI" id="CHEBI:29105"/>
        <label>2</label>
    </ligand>
</feature>
<dbReference type="PANTHER" id="PTHR11596">
    <property type="entry name" value="ALKALINE PHOSPHATASE"/>
    <property type="match status" value="1"/>
</dbReference>
<dbReference type="PROSITE" id="PS00123">
    <property type="entry name" value="ALKALINE_PHOSPHATASE"/>
    <property type="match status" value="1"/>
</dbReference>
<evidence type="ECO:0000256" key="2">
    <source>
        <dbReference type="ARBA" id="ARBA00012647"/>
    </source>
</evidence>
<dbReference type="GO" id="GO:0046872">
    <property type="term" value="F:metal ion binding"/>
    <property type="evidence" value="ECO:0007669"/>
    <property type="project" value="UniProtKB-KW"/>
</dbReference>
<keyword evidence="5 11" id="KW-0378">Hydrolase</keyword>
<evidence type="ECO:0000256" key="13">
    <source>
        <dbReference type="SAM" id="Phobius"/>
    </source>
</evidence>
<feature type="transmembrane region" description="Helical" evidence="13">
    <location>
        <begin position="47"/>
        <end position="71"/>
    </location>
</feature>
<dbReference type="Pfam" id="PF00245">
    <property type="entry name" value="Alk_phosphatase"/>
    <property type="match status" value="1"/>
</dbReference>
<dbReference type="PRINTS" id="PR00113">
    <property type="entry name" value="ALKPHPHTASE"/>
</dbReference>
<dbReference type="AlphaFoldDB" id="A0A8H3EV63"/>
<dbReference type="SUPFAM" id="SSF53649">
    <property type="entry name" value="Alkaline phosphatase-like"/>
    <property type="match status" value="1"/>
</dbReference>
<gene>
    <name evidence="14" type="ORF">HETSPECPRED_001266</name>
</gene>
<evidence type="ECO:0000256" key="10">
    <source>
        <dbReference type="RuleBase" id="RU003946"/>
    </source>
</evidence>
<keyword evidence="15" id="KW-1185">Reference proteome</keyword>
<dbReference type="GO" id="GO:0000329">
    <property type="term" value="C:fungal-type vacuole membrane"/>
    <property type="evidence" value="ECO:0007669"/>
    <property type="project" value="TreeGrafter"/>
</dbReference>
<keyword evidence="6 9" id="KW-0862">Zinc</keyword>
<dbReference type="InterPro" id="IPR017850">
    <property type="entry name" value="Alkaline_phosphatase_core_sf"/>
</dbReference>
<feature type="region of interest" description="Disordered" evidence="12">
    <location>
        <begin position="435"/>
        <end position="460"/>
    </location>
</feature>
<dbReference type="Gene3D" id="1.10.60.40">
    <property type="match status" value="1"/>
</dbReference>
<comment type="cofactor">
    <cofactor evidence="9">
        <name>Zn(2+)</name>
        <dbReference type="ChEBI" id="CHEBI:29105"/>
    </cofactor>
    <text evidence="9">Binds 2 Zn(2+) ions.</text>
</comment>
<feature type="binding site" evidence="9">
    <location>
        <position position="103"/>
    </location>
    <ligand>
        <name>Mg(2+)</name>
        <dbReference type="ChEBI" id="CHEBI:18420"/>
    </ligand>
</feature>
<dbReference type="EC" id="3.1.3.1" evidence="2 11"/>
<comment type="similarity">
    <text evidence="1 10">Belongs to the alkaline phosphatase family.</text>
</comment>
<feature type="compositionally biased region" description="Basic and acidic residues" evidence="12">
    <location>
        <begin position="9"/>
        <end position="26"/>
    </location>
</feature>
<dbReference type="SMART" id="SM00098">
    <property type="entry name" value="alkPPc"/>
    <property type="match status" value="1"/>
</dbReference>
<feature type="binding site" evidence="9">
    <location>
        <position position="103"/>
    </location>
    <ligand>
        <name>Zn(2+)</name>
        <dbReference type="ChEBI" id="CHEBI:29105"/>
        <label>2</label>
    </ligand>
</feature>
<evidence type="ECO:0000256" key="1">
    <source>
        <dbReference type="ARBA" id="ARBA00005984"/>
    </source>
</evidence>
<dbReference type="InterPro" id="IPR018299">
    <property type="entry name" value="Alkaline_phosphatase_AS"/>
</dbReference>
<feature type="active site" description="Phosphoserine intermediate" evidence="8">
    <location>
        <position position="151"/>
    </location>
</feature>
<evidence type="ECO:0000256" key="3">
    <source>
        <dbReference type="ARBA" id="ARBA00022553"/>
    </source>
</evidence>
<keyword evidence="13" id="KW-0812">Transmembrane</keyword>
<comment type="catalytic activity">
    <reaction evidence="11">
        <text>a phosphate monoester + H2O = an alcohol + phosphate</text>
        <dbReference type="Rhea" id="RHEA:15017"/>
        <dbReference type="ChEBI" id="CHEBI:15377"/>
        <dbReference type="ChEBI" id="CHEBI:30879"/>
        <dbReference type="ChEBI" id="CHEBI:43474"/>
        <dbReference type="ChEBI" id="CHEBI:67140"/>
        <dbReference type="EC" id="3.1.3.1"/>
    </reaction>
</comment>
<dbReference type="PANTHER" id="PTHR11596:SF5">
    <property type="entry name" value="ALKALINE PHOSPHATASE"/>
    <property type="match status" value="1"/>
</dbReference>
<reference evidence="14" key="1">
    <citation type="submission" date="2021-03" db="EMBL/GenBank/DDBJ databases">
        <authorList>
            <person name="Tagirdzhanova G."/>
        </authorList>
    </citation>
    <scope>NUCLEOTIDE SEQUENCE</scope>
</reference>
<name>A0A8H3EV63_9LECA</name>
<comment type="caution">
    <text evidence="14">The sequence shown here is derived from an EMBL/GenBank/DDBJ whole genome shotgun (WGS) entry which is preliminary data.</text>
</comment>
<keyword evidence="13" id="KW-0472">Membrane</keyword>
<feature type="binding site" evidence="9">
    <location>
        <position position="202"/>
    </location>
    <ligand>
        <name>Mg(2+)</name>
        <dbReference type="ChEBI" id="CHEBI:18420"/>
    </ligand>
</feature>
<dbReference type="EMBL" id="CAJPDS010000012">
    <property type="protein sequence ID" value="CAF9912942.1"/>
    <property type="molecule type" value="Genomic_DNA"/>
</dbReference>
<sequence length="608" mass="65759">MAPAQEPLLSRDDRPSSENSSERHIEEEDALLTGQAKPQSSKYGWHFWRSIALFTWAVVATAVVIILAVMYQHAQSSHPRSSGGDWVNGKPSGKRNLIFMVSDGMGPTSLSLTRSFRQAESGLPIDDVLVLDKHLVGSSRTRSSSSLITDSAAGATAFSCGMKSYNGAISVLPDHSPCGTVLEAAKKAGYMTGLVVTTRITDATPACFAAHVNRREEEDRIAEQEVGDYPLGRVVDLMLGGGRCHFLPNTTEGSCRGDDKDIVKLAKSNGFSYVDDREGFDGLNLGSSVDLPLLGLFARTDIPYEIDRRNQDDVYPSLDEMARTALKALSAATENSDKGFFLMVEGSRIDHAGHGNDPVAQVHEVLAYDKAFASVLDFLDKDTTPGVLVGTSDHETGGLATARQLHSSYPEYHWFPTVLANATASAEHLAHLLHARTSSSSSSPSTLNPISNPPRSSPSELETYVRTTLLSSGLGINDPSDTEISRLLTHPDAWPASYTFADMISRRAQVGWTTHGHSAVDVNIYASDSKDASPLVGNHENTAVGEFIRDYLDVDTEAVTRQLKETGAMEGKWMGEEVADARVGNRGDHYEGDFRKRAVEGCACGMPH</sequence>
<dbReference type="CDD" id="cd16012">
    <property type="entry name" value="ALP"/>
    <property type="match status" value="1"/>
</dbReference>
<feature type="binding site" evidence="9">
    <location>
        <position position="204"/>
    </location>
    <ligand>
        <name>Mg(2+)</name>
        <dbReference type="ChEBI" id="CHEBI:18420"/>
    </ligand>
</feature>
<feature type="binding site" evidence="9">
    <location>
        <position position="354"/>
    </location>
    <ligand>
        <name>Zn(2+)</name>
        <dbReference type="ChEBI" id="CHEBI:29105"/>
        <label>2</label>
    </ligand>
</feature>
<feature type="binding site" evidence="9">
    <location>
        <position position="345"/>
    </location>
    <ligand>
        <name>Mg(2+)</name>
        <dbReference type="ChEBI" id="CHEBI:18420"/>
    </ligand>
</feature>
<proteinExistence type="inferred from homology"/>
<evidence type="ECO:0000256" key="9">
    <source>
        <dbReference type="PIRSR" id="PIRSR601952-2"/>
    </source>
</evidence>
<evidence type="ECO:0000256" key="8">
    <source>
        <dbReference type="PIRSR" id="PIRSR601952-1"/>
    </source>
</evidence>
<evidence type="ECO:0000313" key="14">
    <source>
        <dbReference type="EMBL" id="CAF9912942.1"/>
    </source>
</evidence>
<keyword evidence="4 9" id="KW-0479">Metal-binding</keyword>
<organism evidence="14 15">
    <name type="scientific">Heterodermia speciosa</name>
    <dbReference type="NCBI Taxonomy" id="116794"/>
    <lineage>
        <taxon>Eukaryota</taxon>
        <taxon>Fungi</taxon>
        <taxon>Dikarya</taxon>
        <taxon>Ascomycota</taxon>
        <taxon>Pezizomycotina</taxon>
        <taxon>Lecanoromycetes</taxon>
        <taxon>OSLEUM clade</taxon>
        <taxon>Lecanoromycetidae</taxon>
        <taxon>Caliciales</taxon>
        <taxon>Physciaceae</taxon>
        <taxon>Heterodermia</taxon>
    </lineage>
</organism>
<feature type="compositionally biased region" description="Low complexity" evidence="12">
    <location>
        <begin position="435"/>
        <end position="450"/>
    </location>
</feature>
<evidence type="ECO:0000256" key="6">
    <source>
        <dbReference type="ARBA" id="ARBA00022833"/>
    </source>
</evidence>